<evidence type="ECO:0000313" key="13">
    <source>
        <dbReference type="Proteomes" id="UP000823046"/>
    </source>
</evidence>
<dbReference type="Gene3D" id="3.40.50.1000">
    <property type="entry name" value="HAD superfamily/HAD-like"/>
    <property type="match status" value="1"/>
</dbReference>
<keyword evidence="8" id="KW-1278">Translocase</keyword>
<keyword evidence="9 11" id="KW-1133">Transmembrane helix</keyword>
<keyword evidence="2" id="KW-0597">Phosphoprotein</keyword>
<evidence type="ECO:0000256" key="5">
    <source>
        <dbReference type="ARBA" id="ARBA00022741"/>
    </source>
</evidence>
<dbReference type="PROSITE" id="PS01229">
    <property type="entry name" value="COF_2"/>
    <property type="match status" value="1"/>
</dbReference>
<evidence type="ECO:0000256" key="9">
    <source>
        <dbReference type="ARBA" id="ARBA00022989"/>
    </source>
</evidence>
<protein>
    <submittedName>
        <fullName evidence="12">Cation-transporting ATPase</fullName>
    </submittedName>
</protein>
<proteinExistence type="predicted"/>
<evidence type="ECO:0000256" key="2">
    <source>
        <dbReference type="ARBA" id="ARBA00022553"/>
    </source>
</evidence>
<dbReference type="PANTHER" id="PTHR45630:SF8">
    <property type="entry name" value="CATION-TRANSPORTING ATPASE"/>
    <property type="match status" value="1"/>
</dbReference>
<evidence type="ECO:0000256" key="4">
    <source>
        <dbReference type="ARBA" id="ARBA00022723"/>
    </source>
</evidence>
<comment type="caution">
    <text evidence="12">The sequence shown here is derived from an EMBL/GenBank/DDBJ whole genome shotgun (WGS) entry which is preliminary data.</text>
</comment>
<keyword evidence="13" id="KW-1185">Reference proteome</keyword>
<evidence type="ECO:0000256" key="11">
    <source>
        <dbReference type="SAM" id="Phobius"/>
    </source>
</evidence>
<feature type="transmembrane region" description="Helical" evidence="11">
    <location>
        <begin position="304"/>
        <end position="326"/>
    </location>
</feature>
<dbReference type="SUPFAM" id="SSF81665">
    <property type="entry name" value="Calcium ATPase, transmembrane domain M"/>
    <property type="match status" value="1"/>
</dbReference>
<dbReference type="InterPro" id="IPR036412">
    <property type="entry name" value="HAD-like_sf"/>
</dbReference>
<evidence type="ECO:0000256" key="10">
    <source>
        <dbReference type="ARBA" id="ARBA00023136"/>
    </source>
</evidence>
<dbReference type="EMBL" id="JADAQX010000691">
    <property type="protein sequence ID" value="KAF8819569.1"/>
    <property type="molecule type" value="Genomic_DNA"/>
</dbReference>
<sequence>MEINSSSSLVSLSSNLKHKSSLFKQTSFVFTSGALRNLQAIHEKYSAILRLQGKKKYSNNLNLNTRGFESQLLDVRTSMASPSPSFLIKDIPYGDIQDIPKDDPRQFLWTFSSLYKWIYTKSVVWTSMMASLITRWNRHSSHSSSLHYNLNDEGYPVYTSHEKIVEDATETLSVSPNKVMENSFTSTNTSIEDSSLMDVMEVAQCYVDFCNSLFETATVYARLSPMDKSSLVKSMQKLSSQPFVAMIGDGANDCDALNVADLSISLSASDASIAANFKSLSKSIKSCVTILIEGRAALVNSLQIFKFIFMYALIETTSVLLLYLYGTNFSDSQYVFVDIILILPLSIFMSWTHSASTLRREIPPKRLVEISVFCSIVGQSIIQILFQGIALMYLSQRSFYVRFIPDENTGEGNGSELASFENSQIFILSLWQYLSVCVAFSRNHPWRLSILTNPLLTFWLLFCTLFGIGFLFFPIVGFIGDIKNYYNLVPLPDSYNWILFSFAIGNFCITVLYECFVYWYFSNRVFIAVYLAGLPIRKKGRSLKKPLGMELKSVGQNVG</sequence>
<feature type="transmembrane region" description="Helical" evidence="11">
    <location>
        <begin position="372"/>
        <end position="394"/>
    </location>
</feature>
<dbReference type="Proteomes" id="UP000823046">
    <property type="component" value="Unassembled WGS sequence"/>
</dbReference>
<accession>A0ABQ7J6L6</accession>
<dbReference type="NCBIfam" id="TIGR01494">
    <property type="entry name" value="ATPase_P-type"/>
    <property type="match status" value="1"/>
</dbReference>
<keyword evidence="3 11" id="KW-0812">Transmembrane</keyword>
<evidence type="ECO:0000256" key="6">
    <source>
        <dbReference type="ARBA" id="ARBA00022840"/>
    </source>
</evidence>
<keyword evidence="10 11" id="KW-0472">Membrane</keyword>
<dbReference type="InterPro" id="IPR023214">
    <property type="entry name" value="HAD_sf"/>
</dbReference>
<feature type="transmembrane region" description="Helical" evidence="11">
    <location>
        <begin position="497"/>
        <end position="521"/>
    </location>
</feature>
<keyword evidence="7" id="KW-0460">Magnesium</keyword>
<keyword evidence="4" id="KW-0479">Metal-binding</keyword>
<dbReference type="PANTHER" id="PTHR45630">
    <property type="entry name" value="CATION-TRANSPORTING ATPASE-RELATED"/>
    <property type="match status" value="1"/>
</dbReference>
<reference evidence="12 13" key="1">
    <citation type="journal article" date="2020" name="bioRxiv">
        <title>Metabolic contributions of an alphaproteobacterial endosymbiont in the apicomplexan Cardiosporidium cionae.</title>
        <authorList>
            <person name="Hunter E.S."/>
            <person name="Paight C.J."/>
            <person name="Lane C.E."/>
        </authorList>
    </citation>
    <scope>NUCLEOTIDE SEQUENCE [LARGE SCALE GENOMIC DNA]</scope>
    <source>
        <strain evidence="12">ESH_2018</strain>
    </source>
</reference>
<organism evidence="12 13">
    <name type="scientific">Cardiosporidium cionae</name>
    <dbReference type="NCBI Taxonomy" id="476202"/>
    <lineage>
        <taxon>Eukaryota</taxon>
        <taxon>Sar</taxon>
        <taxon>Alveolata</taxon>
        <taxon>Apicomplexa</taxon>
        <taxon>Aconoidasida</taxon>
        <taxon>Nephromycida</taxon>
        <taxon>Cardiosporidium</taxon>
    </lineage>
</organism>
<evidence type="ECO:0000313" key="12">
    <source>
        <dbReference type="EMBL" id="KAF8819569.1"/>
    </source>
</evidence>
<evidence type="ECO:0000256" key="1">
    <source>
        <dbReference type="ARBA" id="ARBA00004141"/>
    </source>
</evidence>
<evidence type="ECO:0000256" key="3">
    <source>
        <dbReference type="ARBA" id="ARBA00022692"/>
    </source>
</evidence>
<name>A0ABQ7J6L6_9APIC</name>
<keyword evidence="6" id="KW-0067">ATP-binding</keyword>
<evidence type="ECO:0000256" key="7">
    <source>
        <dbReference type="ARBA" id="ARBA00022842"/>
    </source>
</evidence>
<dbReference type="InterPro" id="IPR023298">
    <property type="entry name" value="ATPase_P-typ_TM_dom_sf"/>
</dbReference>
<feature type="transmembrane region" description="Helical" evidence="11">
    <location>
        <begin position="332"/>
        <end position="351"/>
    </location>
</feature>
<dbReference type="Gene3D" id="1.20.1110.10">
    <property type="entry name" value="Calcium-transporting ATPase, transmembrane domain"/>
    <property type="match status" value="1"/>
</dbReference>
<feature type="transmembrane region" description="Helical" evidence="11">
    <location>
        <begin position="455"/>
        <end position="477"/>
    </location>
</feature>
<dbReference type="InterPro" id="IPR001757">
    <property type="entry name" value="P_typ_ATPase"/>
</dbReference>
<keyword evidence="5" id="KW-0547">Nucleotide-binding</keyword>
<dbReference type="SUPFAM" id="SSF56784">
    <property type="entry name" value="HAD-like"/>
    <property type="match status" value="1"/>
</dbReference>
<gene>
    <name evidence="12" type="ORF">IE077_000829</name>
</gene>
<dbReference type="InterPro" id="IPR006544">
    <property type="entry name" value="P-type_TPase_V"/>
</dbReference>
<evidence type="ECO:0000256" key="8">
    <source>
        <dbReference type="ARBA" id="ARBA00022967"/>
    </source>
</evidence>
<comment type="subcellular location">
    <subcellularLocation>
        <location evidence="1">Membrane</location>
        <topology evidence="1">Multi-pass membrane protein</topology>
    </subcellularLocation>
</comment>